<dbReference type="PANTHER" id="PTHR43821">
    <property type="entry name" value="NAD(P)H NITROREDUCTASE YDJA-RELATED"/>
    <property type="match status" value="1"/>
</dbReference>
<accession>A0A3D3R507</accession>
<dbReference type="InterPro" id="IPR000415">
    <property type="entry name" value="Nitroreductase-like"/>
</dbReference>
<dbReference type="GO" id="GO:0016491">
    <property type="term" value="F:oxidoreductase activity"/>
    <property type="evidence" value="ECO:0007669"/>
    <property type="project" value="InterPro"/>
</dbReference>
<dbReference type="PANTHER" id="PTHR43821:SF1">
    <property type="entry name" value="NAD(P)H NITROREDUCTASE YDJA-RELATED"/>
    <property type="match status" value="1"/>
</dbReference>
<evidence type="ECO:0000313" key="2">
    <source>
        <dbReference type="EMBL" id="HCO23951.1"/>
    </source>
</evidence>
<organism evidence="2 3">
    <name type="scientific">Gimesia maris</name>
    <dbReference type="NCBI Taxonomy" id="122"/>
    <lineage>
        <taxon>Bacteria</taxon>
        <taxon>Pseudomonadati</taxon>
        <taxon>Planctomycetota</taxon>
        <taxon>Planctomycetia</taxon>
        <taxon>Planctomycetales</taxon>
        <taxon>Planctomycetaceae</taxon>
        <taxon>Gimesia</taxon>
    </lineage>
</organism>
<gene>
    <name evidence="2" type="ORF">DIT97_13205</name>
</gene>
<dbReference type="AlphaFoldDB" id="A0A3D3R507"/>
<sequence>MPDKSTPEKVESIIRARKTEKVLCDIETYRPVPADVAERNREIVLQAIQTAGWAPFHYPRKVDNLAEPWRAHVLWDEQAKQAAIYMRDELNVTSKEPRLAAACSALVLVTWLPECSASELQQDSKVERETLLARDEEHLAAASAMVQNLLLMLTAHDMGNYWSSGGKLKGPEMFQYLGIPEQEKLLAAVFIEYPEMRDDSRERKPGSLRNDRSDKWIREVTL</sequence>
<dbReference type="EMBL" id="DQAY01000076">
    <property type="protein sequence ID" value="HCO23951.1"/>
    <property type="molecule type" value="Genomic_DNA"/>
</dbReference>
<dbReference type="InterPro" id="IPR052530">
    <property type="entry name" value="NAD(P)H_nitroreductase"/>
</dbReference>
<evidence type="ECO:0000313" key="3">
    <source>
        <dbReference type="Proteomes" id="UP000263642"/>
    </source>
</evidence>
<dbReference type="Gene3D" id="3.40.109.10">
    <property type="entry name" value="NADH Oxidase"/>
    <property type="match status" value="1"/>
</dbReference>
<dbReference type="Proteomes" id="UP000263642">
    <property type="component" value="Unassembled WGS sequence"/>
</dbReference>
<dbReference type="InterPro" id="IPR029479">
    <property type="entry name" value="Nitroreductase"/>
</dbReference>
<comment type="caution">
    <text evidence="2">The sequence shown here is derived from an EMBL/GenBank/DDBJ whole genome shotgun (WGS) entry which is preliminary data.</text>
</comment>
<reference evidence="2 3" key="1">
    <citation type="journal article" date="2018" name="Nat. Biotechnol.">
        <title>A standardized bacterial taxonomy based on genome phylogeny substantially revises the tree of life.</title>
        <authorList>
            <person name="Parks D.H."/>
            <person name="Chuvochina M."/>
            <person name="Waite D.W."/>
            <person name="Rinke C."/>
            <person name="Skarshewski A."/>
            <person name="Chaumeil P.A."/>
            <person name="Hugenholtz P."/>
        </authorList>
    </citation>
    <scope>NUCLEOTIDE SEQUENCE [LARGE SCALE GENOMIC DNA]</scope>
    <source>
        <strain evidence="2">UBA9375</strain>
    </source>
</reference>
<feature type="domain" description="Nitroreductase" evidence="1">
    <location>
        <begin position="41"/>
        <end position="189"/>
    </location>
</feature>
<dbReference type="Pfam" id="PF00881">
    <property type="entry name" value="Nitroreductase"/>
    <property type="match status" value="1"/>
</dbReference>
<name>A0A3D3R507_9PLAN</name>
<protein>
    <submittedName>
        <fullName evidence="2">Nitroreductase</fullName>
    </submittedName>
</protein>
<proteinExistence type="predicted"/>
<dbReference type="SUPFAM" id="SSF55469">
    <property type="entry name" value="FMN-dependent nitroreductase-like"/>
    <property type="match status" value="1"/>
</dbReference>
<evidence type="ECO:0000259" key="1">
    <source>
        <dbReference type="Pfam" id="PF00881"/>
    </source>
</evidence>